<keyword evidence="3" id="KW-1185">Reference proteome</keyword>
<dbReference type="CDD" id="cd23714">
    <property type="entry name" value="beta-trefoil_Ricin_MtaL"/>
    <property type="match status" value="1"/>
</dbReference>
<sequence>MAFINLLRFVVTVSALTVACSQTLANGNYHIKNVRDGSFAHSLSGVTPPTLISFRNFSSAEAINFLWRVSKNVGDSGFTFINVGSGNTAAVTNQEGAQINGFPNITTQFAIESAGNEDFVIKSPNVDLLWAVISDINFKFGPELVPFLEPATGGNEEKFQFIAV</sequence>
<comment type="caution">
    <text evidence="2">The sequence shown here is derived from an EMBL/GenBank/DDBJ whole genome shotgun (WGS) entry which is preliminary data.</text>
</comment>
<organism evidence="2 3">
    <name type="scientific">Psilocybe cf. subviscida</name>
    <dbReference type="NCBI Taxonomy" id="2480587"/>
    <lineage>
        <taxon>Eukaryota</taxon>
        <taxon>Fungi</taxon>
        <taxon>Dikarya</taxon>
        <taxon>Basidiomycota</taxon>
        <taxon>Agaricomycotina</taxon>
        <taxon>Agaricomycetes</taxon>
        <taxon>Agaricomycetidae</taxon>
        <taxon>Agaricales</taxon>
        <taxon>Agaricineae</taxon>
        <taxon>Strophariaceae</taxon>
        <taxon>Psilocybe</taxon>
    </lineage>
</organism>
<dbReference type="Proteomes" id="UP000567179">
    <property type="component" value="Unassembled WGS sequence"/>
</dbReference>
<gene>
    <name evidence="2" type="ORF">D9619_003795</name>
</gene>
<dbReference type="OrthoDB" id="3048202at2759"/>
<evidence type="ECO:0000256" key="1">
    <source>
        <dbReference type="SAM" id="SignalP"/>
    </source>
</evidence>
<evidence type="ECO:0000313" key="3">
    <source>
        <dbReference type="Proteomes" id="UP000567179"/>
    </source>
</evidence>
<feature type="chain" id="PRO_5034635332" evidence="1">
    <location>
        <begin position="16"/>
        <end position="164"/>
    </location>
</feature>
<keyword evidence="1" id="KW-0732">Signal</keyword>
<protein>
    <submittedName>
        <fullName evidence="2">Uncharacterized protein</fullName>
    </submittedName>
</protein>
<feature type="signal peptide" evidence="1">
    <location>
        <begin position="1"/>
        <end position="15"/>
    </location>
</feature>
<evidence type="ECO:0000313" key="2">
    <source>
        <dbReference type="EMBL" id="KAF5312241.1"/>
    </source>
</evidence>
<dbReference type="Gene3D" id="2.80.10.50">
    <property type="match status" value="1"/>
</dbReference>
<dbReference type="AlphaFoldDB" id="A0A8H5AWZ0"/>
<dbReference type="EMBL" id="JAACJJ010000056">
    <property type="protein sequence ID" value="KAF5312241.1"/>
    <property type="molecule type" value="Genomic_DNA"/>
</dbReference>
<accession>A0A8H5AWZ0</accession>
<proteinExistence type="predicted"/>
<name>A0A8H5AWZ0_9AGAR</name>
<reference evidence="2 3" key="1">
    <citation type="journal article" date="2020" name="ISME J.">
        <title>Uncovering the hidden diversity of litter-decomposition mechanisms in mushroom-forming fungi.</title>
        <authorList>
            <person name="Floudas D."/>
            <person name="Bentzer J."/>
            <person name="Ahren D."/>
            <person name="Johansson T."/>
            <person name="Persson P."/>
            <person name="Tunlid A."/>
        </authorList>
    </citation>
    <scope>NUCLEOTIDE SEQUENCE [LARGE SCALE GENOMIC DNA]</scope>
    <source>
        <strain evidence="2 3">CBS 101986</strain>
    </source>
</reference>